<feature type="domain" description="Glycoamylase-like" evidence="1">
    <location>
        <begin position="239"/>
        <end position="461"/>
    </location>
</feature>
<dbReference type="PIRSF" id="PIRSF028431">
    <property type="entry name" value="UCP028431"/>
    <property type="match status" value="1"/>
</dbReference>
<evidence type="ECO:0000313" key="2">
    <source>
        <dbReference type="EMBL" id="PTX44257.1"/>
    </source>
</evidence>
<dbReference type="Pfam" id="PF10091">
    <property type="entry name" value="Glycoamylase"/>
    <property type="match status" value="1"/>
</dbReference>
<evidence type="ECO:0000313" key="3">
    <source>
        <dbReference type="Proteomes" id="UP000244174"/>
    </source>
</evidence>
<organism evidence="2 3">
    <name type="scientific">Christiangramia gaetbulicola</name>
    <dbReference type="NCBI Taxonomy" id="703340"/>
    <lineage>
        <taxon>Bacteria</taxon>
        <taxon>Pseudomonadati</taxon>
        <taxon>Bacteroidota</taxon>
        <taxon>Flavobacteriia</taxon>
        <taxon>Flavobacteriales</taxon>
        <taxon>Flavobacteriaceae</taxon>
        <taxon>Christiangramia</taxon>
    </lineage>
</organism>
<dbReference type="EMBL" id="QBKQ01000001">
    <property type="protein sequence ID" value="PTX44257.1"/>
    <property type="molecule type" value="Genomic_DNA"/>
</dbReference>
<keyword evidence="3" id="KW-1185">Reference proteome</keyword>
<dbReference type="InterPro" id="IPR016883">
    <property type="entry name" value="UCP028431"/>
</dbReference>
<proteinExistence type="predicted"/>
<name>A0A2T6AKE7_9FLAO</name>
<dbReference type="AlphaFoldDB" id="A0A2T6AKE7"/>
<dbReference type="Proteomes" id="UP000244174">
    <property type="component" value="Unassembled WGS sequence"/>
</dbReference>
<reference evidence="2 3" key="1">
    <citation type="submission" date="2018-04" db="EMBL/GenBank/DDBJ databases">
        <title>Genomic Encyclopedia of Archaeal and Bacterial Type Strains, Phase II (KMG-II): from individual species to whole genera.</title>
        <authorList>
            <person name="Goeker M."/>
        </authorList>
    </citation>
    <scope>NUCLEOTIDE SEQUENCE [LARGE SCALE GENOMIC DNA]</scope>
    <source>
        <strain evidence="2 3">DSM 23082</strain>
    </source>
</reference>
<comment type="caution">
    <text evidence="2">The sequence shown here is derived from an EMBL/GenBank/DDBJ whole genome shotgun (WGS) entry which is preliminary data.</text>
</comment>
<sequence>MKFRLWKIIRIIKNPTTKMFKRYLLITIFGGLLFTSCKNGNNQEGNLAKAENTEQQPELSEEALLDTVQKQTLKYFWDYAEPNSGMARERFHPDGDYPRNDSHVVTTGGSGFGLMGIVSGMERGFIPQDSAIARLDKIANFLAQAPRFHGAWSHWLNGETGKVQAFGEKDNGGDIVETSFLAQGFIVVREYLKNGSEKEKAVAKKYDELWRGIEWNWYTNNKDGIYWHWSPVYEWEMDFMIEGYNECLITYVMAASSPDYAIDAKAYHDGWARSGNITTDKEAYGLPLILKHNTRGDKGGPLFWAHYSYLGLNPKGLSDKYANYWDLNVNHSLINYEYAQENPNNFKTYGPNSWGLTASYSKNKDGGLGYAAHSPDSDKGVVSPTAAISSIPYTPEKSLAAMRYFFTDLNDLLWGPAGFYDAYSLEGEPWVADKYLAIDQGPMVVMIENYRSGLIWDLFMGAPEVQNGLKKLGFTYEK</sequence>
<dbReference type="Gene3D" id="1.50.10.140">
    <property type="match status" value="1"/>
</dbReference>
<evidence type="ECO:0000259" key="1">
    <source>
        <dbReference type="Pfam" id="PF10091"/>
    </source>
</evidence>
<gene>
    <name evidence="2" type="ORF">C8P64_0232</name>
</gene>
<accession>A0A2T6AKE7</accession>
<dbReference type="InterPro" id="IPR019282">
    <property type="entry name" value="Glycoamylase-like_cons_dom"/>
</dbReference>
<protein>
    <recommendedName>
        <fullName evidence="1">Glycoamylase-like domain-containing protein</fullName>
    </recommendedName>
</protein>